<dbReference type="InterPro" id="IPR001810">
    <property type="entry name" value="F-box_dom"/>
</dbReference>
<dbReference type="SMART" id="SM00256">
    <property type="entry name" value="FBOX"/>
    <property type="match status" value="1"/>
</dbReference>
<organism evidence="4">
    <name type="scientific">Xenopus tropicalis</name>
    <name type="common">Western clawed frog</name>
    <name type="synonym">Silurana tropicalis</name>
    <dbReference type="NCBI Taxonomy" id="8364"/>
    <lineage>
        <taxon>Eukaryota</taxon>
        <taxon>Metazoa</taxon>
        <taxon>Chordata</taxon>
        <taxon>Craniata</taxon>
        <taxon>Vertebrata</taxon>
        <taxon>Euteleostomi</taxon>
        <taxon>Amphibia</taxon>
        <taxon>Batrachia</taxon>
        <taxon>Anura</taxon>
        <taxon>Pipoidea</taxon>
        <taxon>Pipidae</taxon>
        <taxon>Xenopodinae</taxon>
        <taxon>Xenopus</taxon>
        <taxon>Silurana</taxon>
    </lineage>
</organism>
<sequence length="1296" mass="145970">MALLRAMNSLGSRHVTSDVRSFWGALAVLRQGNHTLQQVHEDMPQQMENPYKDPPKKCILCGVTVDYKNTQGCVEGNKEQSQKPLKERILWMEQSLQMANTLSNVVDKLDTPRTSNLKFLRDKRLNYFCGKNAKRSLSDTDKPQPSEIKKSLPHCHPKKSESPRRAFSTPSSKHSFSTPGEVQVNLNDETKAEGTNLQPGAQKTNIKEPLTHRSLLSSSFVSGLDQELLEDVCVPESDKLQHVMCWARKFINKFDGEESSQTVTTHKAAFSGDNLTVAKNITEEPKRKSNHNTYKLAHTTPSTPSVSINTVQLTNSLEDNELNLHKSENLLSSFESFTLCDDSVECNSSDIKKLAKEEETREIFCGDRSIKQKTRAISTLSAGRTSTEQDNFTKTFYHWNNCQDEKEADRIFETFQSLERYGSDPNVYKSRSRIYETKSDCEEKDDILERGILHDVEHIENLDSGSESSRVKDSGTYTNYFERLKDRPSSAMSTVDTERLNTLLLDLGINHKGSEERRYPSDTDGSWTSRTFLVKKFAEFETAERGVIAKSHTDSLHNKNPEQQSSISHLVKCLPDDISSTSSKLCPVCDFCNISGGSWCTECGSILLDSQTKLNGKQTEGKLQVKQKKNQDEMCFTRSSNDFLNYSRNLDKTYVSNVIAQDKKTPTWEENSDVNSDGNESVLDKYFFYVNHLEMIRSKEQKQETKHLPSNNSSSDLSSEDSSEEHIEVYSPSRIAELHCRFISEDDSEEDETHFLEGAQVAFKREVAYIGEQAKGKGQTSFNNHLKELGMKKYGPKAQKDLNASLDRNLPKDTHIASKVTGSKRHWEKSSIAWASFTHGEMKPRSTAIRRPDSAESRKRTSGSKYQGDNHAGAEAEHCARSKYSKFDEMAKWDTQKDMWLLLPDELWIFIFSKLPHKDLSKAAQVCRRFCHIANDDSLWKIIEITNCHSLNDDYLASIGHHHPESLKLNHCHDSGQCITDEGLRQLFQNCKDFLKELKITNVSGPRFAGDAILFHASSYCRKLTSVDISWTAATDNGVITLIDSSPQVQNLSVNGCKITDHAITALVQKHSKSLVKLEVFGCHALTARCLCTVATECVYLQCLNIGRLPKFTDVCLAKIASSLNKLTTLNVTGLNVVRDRSVHHIVKQCLKLENLTLSSCSQVTDVSLVEISTYLPTIKYLDVSGCKKVSDIGIQALARSCKQINHLDLSSTGVGKRGVCLLASYCYASLECLKLSFCKDVTADAIEKLCKNCKRLKMLHLYGCRISPDLDYIKKFSKSFKIFHDLSVPAANILD</sequence>
<keyword evidence="1" id="KW-0833">Ubl conjugation pathway</keyword>
<dbReference type="GeneTree" id="ENSGT00940000172876"/>
<feature type="region of interest" description="Disordered" evidence="2">
    <location>
        <begin position="700"/>
        <end position="730"/>
    </location>
</feature>
<feature type="compositionally biased region" description="Basic and acidic residues" evidence="2">
    <location>
        <begin position="136"/>
        <end position="150"/>
    </location>
</feature>
<reference evidence="4" key="1">
    <citation type="journal article" date="2010" name="Science">
        <title>The genome of the Western clawed frog Xenopus tropicalis.</title>
        <authorList>
            <person name="Hellsten U."/>
            <person name="Harland R.M."/>
            <person name="Gilchrist M.J."/>
            <person name="Hendrix D."/>
            <person name="Jurka J."/>
            <person name="Kapitonov V."/>
            <person name="Ovcharenko I."/>
            <person name="Putnam N.H."/>
            <person name="Shu S."/>
            <person name="Taher L."/>
            <person name="Blitz I.L."/>
            <person name="Blumberg B."/>
            <person name="Dichmann D.S."/>
            <person name="Dubchak I."/>
            <person name="Amaya E."/>
            <person name="Detter J.C."/>
            <person name="Fletcher R."/>
            <person name="Gerhard D.S."/>
            <person name="Goodstein D."/>
            <person name="Graves T."/>
            <person name="Grigoriev I.V."/>
            <person name="Grimwood J."/>
            <person name="Kawashima T."/>
            <person name="Lindquist E."/>
            <person name="Lucas S.M."/>
            <person name="Mead P.E."/>
            <person name="Mitros T."/>
            <person name="Ogino H."/>
            <person name="Ohta Y."/>
            <person name="Poliakov A.V."/>
            <person name="Pollet N."/>
            <person name="Robert J."/>
            <person name="Salamov A."/>
            <person name="Sater A.K."/>
            <person name="Schmutz J."/>
            <person name="Terry A."/>
            <person name="Vize P.D."/>
            <person name="Warren W.C."/>
            <person name="Wells D."/>
            <person name="Wills A."/>
            <person name="Wilson R.K."/>
            <person name="Zimmerman L.B."/>
            <person name="Zorn A.M."/>
            <person name="Grainger R."/>
            <person name="Grammer T."/>
            <person name="Khokha M.K."/>
            <person name="Richardson P.M."/>
            <person name="Rokhsar D.S."/>
        </authorList>
    </citation>
    <scope>NUCLEOTIDE SEQUENCE [LARGE SCALE GENOMIC DNA]</scope>
    <source>
        <strain evidence="4">Nigerian</strain>
    </source>
</reference>
<feature type="compositionally biased region" description="Polar residues" evidence="2">
    <location>
        <begin position="168"/>
        <end position="180"/>
    </location>
</feature>
<dbReference type="Pfam" id="PF25372">
    <property type="entry name" value="DUF7885"/>
    <property type="match status" value="1"/>
</dbReference>
<dbReference type="PROSITE" id="PS50181">
    <property type="entry name" value="FBOX"/>
    <property type="match status" value="1"/>
</dbReference>
<evidence type="ECO:0000256" key="2">
    <source>
        <dbReference type="SAM" id="MobiDB-lite"/>
    </source>
</evidence>
<dbReference type="Ensembl" id="ENSXETT00000114440">
    <property type="protein sequence ID" value="ENSXETP00000106230"/>
    <property type="gene ID" value="ENSXETG00000027597"/>
</dbReference>
<dbReference type="SUPFAM" id="SSF52047">
    <property type="entry name" value="RNI-like"/>
    <property type="match status" value="1"/>
</dbReference>
<dbReference type="Xenbase" id="XB-GENE-952459">
    <property type="gene designation" value="mrps18c"/>
</dbReference>
<evidence type="ECO:0000256" key="1">
    <source>
        <dbReference type="ARBA" id="ARBA00022786"/>
    </source>
</evidence>
<evidence type="ECO:0000259" key="3">
    <source>
        <dbReference type="PROSITE" id="PS50181"/>
    </source>
</evidence>
<dbReference type="Bgee" id="ENSXETG00000027597">
    <property type="expression patterns" value="Expressed in egg cell and 12 other cell types or tissues"/>
</dbReference>
<name>A0A803JEA2_XENTR</name>
<dbReference type="SMART" id="SM00367">
    <property type="entry name" value="LRR_CC"/>
    <property type="match status" value="7"/>
</dbReference>
<dbReference type="InterPro" id="IPR057207">
    <property type="entry name" value="FBXL15_LRR"/>
</dbReference>
<dbReference type="InterPro" id="IPR032675">
    <property type="entry name" value="LRR_dom_sf"/>
</dbReference>
<dbReference type="Gene3D" id="3.80.10.10">
    <property type="entry name" value="Ribonuclease Inhibitor"/>
    <property type="match status" value="2"/>
</dbReference>
<feature type="domain" description="F-box" evidence="3">
    <location>
        <begin position="897"/>
        <end position="943"/>
    </location>
</feature>
<reference evidence="4" key="2">
    <citation type="submission" date="2021-03" db="UniProtKB">
        <authorList>
            <consortium name="Ensembl"/>
        </authorList>
    </citation>
    <scope>IDENTIFICATION</scope>
</reference>
<dbReference type="PANTHER" id="PTHR13382">
    <property type="entry name" value="MITOCHONDRIAL ATP SYNTHASE COUPLING FACTOR B"/>
    <property type="match status" value="1"/>
</dbReference>
<feature type="region of interest" description="Disordered" evidence="2">
    <location>
        <begin position="843"/>
        <end position="874"/>
    </location>
</feature>
<dbReference type="PANTHER" id="PTHR13382:SF69">
    <property type="entry name" value="FI18408P1"/>
    <property type="match status" value="1"/>
</dbReference>
<accession>A0A803JEA2</accession>
<protein>
    <submittedName>
        <fullName evidence="4">Mitochondrial ribosomal protein S18C</fullName>
    </submittedName>
</protein>
<evidence type="ECO:0000313" key="4">
    <source>
        <dbReference type="Ensembl" id="ENSXETP00000106230"/>
    </source>
</evidence>
<dbReference type="CDD" id="cd22139">
    <property type="entry name" value="F-box_unchar"/>
    <property type="match status" value="1"/>
</dbReference>
<dbReference type="InterPro" id="IPR050648">
    <property type="entry name" value="F-box_LRR-repeat"/>
</dbReference>
<gene>
    <name evidence="4" type="primary">mrps18c</name>
</gene>
<feature type="compositionally biased region" description="Basic and acidic residues" evidence="2">
    <location>
        <begin position="843"/>
        <end position="859"/>
    </location>
</feature>
<dbReference type="InterPro" id="IPR006553">
    <property type="entry name" value="Leu-rich_rpt_Cys-con_subtyp"/>
</dbReference>
<feature type="region of interest" description="Disordered" evidence="2">
    <location>
        <begin position="134"/>
        <end position="180"/>
    </location>
</feature>
<dbReference type="InterPro" id="IPR036047">
    <property type="entry name" value="F-box-like_dom_sf"/>
</dbReference>
<proteinExistence type="predicted"/>
<dbReference type="InParanoid" id="A0A803JEA2"/>
<dbReference type="Pfam" id="PF12937">
    <property type="entry name" value="F-box-like"/>
    <property type="match status" value="1"/>
</dbReference>
<dbReference type="SUPFAM" id="SSF81383">
    <property type="entry name" value="F-box domain"/>
    <property type="match status" value="1"/>
</dbReference>